<protein>
    <recommendedName>
        <fullName evidence="3">DUF1552 domain-containing protein</fullName>
    </recommendedName>
</protein>
<dbReference type="OrthoDB" id="9146593at2"/>
<accession>A0A517TE89</accession>
<dbReference type="KEGG" id="chya:V22_39560"/>
<evidence type="ECO:0008006" key="3">
    <source>
        <dbReference type="Google" id="ProtNLM"/>
    </source>
</evidence>
<sequence>MANIQSQRWLLDRRHVLRGGGAALALPMLEAMTPHRLFASTQEAEKPKRSVFIYIPNGVNGMQWQPTGSGRDFKLSRSLQPLAKHRDDFTVFSGLHHPNGLGQAHVCADSWLTAAKLDSGSADKYSNTISADQAIAEVVGKQTRYSSLELSVTAGTGRPFMSSTLAFSREGVPLPAEDSPRQVFERLFDADPGGAESQRKALRIQGHLLDNILSDARSLRGRLGATDKTKLDEYLSAVRDVEVRTERLDAWLDVPRPTIPESTSKRFRKDVQKSSTAEYWRTMFDLMALTLKTDMTRVITYMNGTEQHGLPIPSLGIAQTRHNLSHHKGDPEVLERLAQSDQFLMRELSHFLDELRSTQEEGETVLDRTMVLVGSGMSYGQSHSNGNLPILLAGGKGLGLRHAGHIDYNRPYLDHDYTLDYKEWRRLCGKPFDDRARLSNLLLTMMQKMGVHTETFVDSLGPVSELA</sequence>
<evidence type="ECO:0000313" key="1">
    <source>
        <dbReference type="EMBL" id="QDT66685.1"/>
    </source>
</evidence>
<dbReference type="InterPro" id="IPR006311">
    <property type="entry name" value="TAT_signal"/>
</dbReference>
<gene>
    <name evidence="1" type="ORF">V22_39560</name>
</gene>
<name>A0A517TE89_9PLAN</name>
<keyword evidence="2" id="KW-1185">Reference proteome</keyword>
<dbReference type="InterPro" id="IPR011447">
    <property type="entry name" value="DUF1552"/>
</dbReference>
<organism evidence="1 2">
    <name type="scientific">Calycomorphotria hydatis</name>
    <dbReference type="NCBI Taxonomy" id="2528027"/>
    <lineage>
        <taxon>Bacteria</taxon>
        <taxon>Pseudomonadati</taxon>
        <taxon>Planctomycetota</taxon>
        <taxon>Planctomycetia</taxon>
        <taxon>Planctomycetales</taxon>
        <taxon>Planctomycetaceae</taxon>
        <taxon>Calycomorphotria</taxon>
    </lineage>
</organism>
<dbReference type="Proteomes" id="UP000319976">
    <property type="component" value="Chromosome"/>
</dbReference>
<dbReference type="AlphaFoldDB" id="A0A517TE89"/>
<dbReference type="PROSITE" id="PS51318">
    <property type="entry name" value="TAT"/>
    <property type="match status" value="1"/>
</dbReference>
<dbReference type="EMBL" id="CP036316">
    <property type="protein sequence ID" value="QDT66685.1"/>
    <property type="molecule type" value="Genomic_DNA"/>
</dbReference>
<dbReference type="RefSeq" id="WP_145265964.1">
    <property type="nucleotide sequence ID" value="NZ_CP036316.1"/>
</dbReference>
<proteinExistence type="predicted"/>
<evidence type="ECO:0000313" key="2">
    <source>
        <dbReference type="Proteomes" id="UP000319976"/>
    </source>
</evidence>
<dbReference type="Pfam" id="PF07586">
    <property type="entry name" value="HXXSHH"/>
    <property type="match status" value="1"/>
</dbReference>
<reference evidence="1 2" key="1">
    <citation type="submission" date="2019-02" db="EMBL/GenBank/DDBJ databases">
        <title>Deep-cultivation of Planctomycetes and their phenomic and genomic characterization uncovers novel biology.</title>
        <authorList>
            <person name="Wiegand S."/>
            <person name="Jogler M."/>
            <person name="Boedeker C."/>
            <person name="Pinto D."/>
            <person name="Vollmers J."/>
            <person name="Rivas-Marin E."/>
            <person name="Kohn T."/>
            <person name="Peeters S.H."/>
            <person name="Heuer A."/>
            <person name="Rast P."/>
            <person name="Oberbeckmann S."/>
            <person name="Bunk B."/>
            <person name="Jeske O."/>
            <person name="Meyerdierks A."/>
            <person name="Storesund J.E."/>
            <person name="Kallscheuer N."/>
            <person name="Luecker S."/>
            <person name="Lage O.M."/>
            <person name="Pohl T."/>
            <person name="Merkel B.J."/>
            <person name="Hornburger P."/>
            <person name="Mueller R.-W."/>
            <person name="Bruemmer F."/>
            <person name="Labrenz M."/>
            <person name="Spormann A.M."/>
            <person name="Op den Camp H."/>
            <person name="Overmann J."/>
            <person name="Amann R."/>
            <person name="Jetten M.S.M."/>
            <person name="Mascher T."/>
            <person name="Medema M.H."/>
            <person name="Devos D.P."/>
            <person name="Kaster A.-K."/>
            <person name="Ovreas L."/>
            <person name="Rohde M."/>
            <person name="Galperin M.Y."/>
            <person name="Jogler C."/>
        </authorList>
    </citation>
    <scope>NUCLEOTIDE SEQUENCE [LARGE SCALE GENOMIC DNA]</scope>
    <source>
        <strain evidence="1 2">V22</strain>
    </source>
</reference>